<keyword evidence="1" id="KW-0805">Transcription regulation</keyword>
<dbReference type="RefSeq" id="WP_113982957.1">
    <property type="nucleotide sequence ID" value="NZ_QMEY01000010.1"/>
</dbReference>
<dbReference type="Proteomes" id="UP000253303">
    <property type="component" value="Unassembled WGS sequence"/>
</dbReference>
<protein>
    <submittedName>
        <fullName evidence="6">TetR/AcrR family transcriptional regulator</fullName>
    </submittedName>
</protein>
<evidence type="ECO:0000313" key="6">
    <source>
        <dbReference type="EMBL" id="RBQ17863.1"/>
    </source>
</evidence>
<dbReference type="InterPro" id="IPR023772">
    <property type="entry name" value="DNA-bd_HTH_TetR-type_CS"/>
</dbReference>
<evidence type="ECO:0000256" key="1">
    <source>
        <dbReference type="ARBA" id="ARBA00023015"/>
    </source>
</evidence>
<sequence>MKQRGRPRSFDRDTALRAAVTIFWERGYEGASIADLAQAMGIGAPSLYAAFGDKRRLFDEAVTAYTSGDGEFARIALREEPTARDAIARVLRESAAAFTREGHPPGCLVFSAADNSTTPEVVELLRARRISNLAEFRRRIQADIDAGRLPAETDPAALAQFYGAVLSGMSQQARDGATRAQLLTVATTALQSWP</sequence>
<evidence type="ECO:0000313" key="7">
    <source>
        <dbReference type="Proteomes" id="UP000253303"/>
    </source>
</evidence>
<dbReference type="SUPFAM" id="SSF46689">
    <property type="entry name" value="Homeodomain-like"/>
    <property type="match status" value="1"/>
</dbReference>
<name>A0A366LWD8_9ACTN</name>
<organism evidence="6 7">
    <name type="scientific">Spongiactinospora rosea</name>
    <dbReference type="NCBI Taxonomy" id="2248750"/>
    <lineage>
        <taxon>Bacteria</taxon>
        <taxon>Bacillati</taxon>
        <taxon>Actinomycetota</taxon>
        <taxon>Actinomycetes</taxon>
        <taxon>Streptosporangiales</taxon>
        <taxon>Streptosporangiaceae</taxon>
        <taxon>Spongiactinospora</taxon>
    </lineage>
</organism>
<dbReference type="AlphaFoldDB" id="A0A366LWD8"/>
<evidence type="ECO:0000256" key="3">
    <source>
        <dbReference type="ARBA" id="ARBA00023163"/>
    </source>
</evidence>
<keyword evidence="3" id="KW-0804">Transcription</keyword>
<dbReference type="InterPro" id="IPR001647">
    <property type="entry name" value="HTH_TetR"/>
</dbReference>
<comment type="caution">
    <text evidence="6">The sequence shown here is derived from an EMBL/GenBank/DDBJ whole genome shotgun (WGS) entry which is preliminary data.</text>
</comment>
<feature type="domain" description="HTH tetR-type" evidence="5">
    <location>
        <begin position="9"/>
        <end position="69"/>
    </location>
</feature>
<dbReference type="Pfam" id="PF00440">
    <property type="entry name" value="TetR_N"/>
    <property type="match status" value="1"/>
</dbReference>
<dbReference type="Gene3D" id="1.10.357.10">
    <property type="entry name" value="Tetracycline Repressor, domain 2"/>
    <property type="match status" value="1"/>
</dbReference>
<keyword evidence="2 4" id="KW-0238">DNA-binding</keyword>
<reference evidence="6 7" key="1">
    <citation type="submission" date="2018-06" db="EMBL/GenBank/DDBJ databases">
        <title>Sphaerisporangium craniellae sp. nov., isolated from a marine sponge in the South China Sea.</title>
        <authorList>
            <person name="Li L."/>
        </authorList>
    </citation>
    <scope>NUCLEOTIDE SEQUENCE [LARGE SCALE GENOMIC DNA]</scope>
    <source>
        <strain evidence="6 7">LHW63015</strain>
    </source>
</reference>
<dbReference type="GO" id="GO:0003677">
    <property type="term" value="F:DNA binding"/>
    <property type="evidence" value="ECO:0007669"/>
    <property type="project" value="UniProtKB-UniRule"/>
</dbReference>
<evidence type="ECO:0000256" key="2">
    <source>
        <dbReference type="ARBA" id="ARBA00023125"/>
    </source>
</evidence>
<keyword evidence="7" id="KW-1185">Reference proteome</keyword>
<dbReference type="Gene3D" id="1.10.10.60">
    <property type="entry name" value="Homeodomain-like"/>
    <property type="match status" value="1"/>
</dbReference>
<feature type="DNA-binding region" description="H-T-H motif" evidence="4">
    <location>
        <begin position="32"/>
        <end position="51"/>
    </location>
</feature>
<dbReference type="PROSITE" id="PS50977">
    <property type="entry name" value="HTH_TETR_2"/>
    <property type="match status" value="1"/>
</dbReference>
<evidence type="ECO:0000256" key="4">
    <source>
        <dbReference type="PROSITE-ProRule" id="PRU00335"/>
    </source>
</evidence>
<dbReference type="EMBL" id="QMEY01000010">
    <property type="protein sequence ID" value="RBQ17863.1"/>
    <property type="molecule type" value="Genomic_DNA"/>
</dbReference>
<dbReference type="PANTHER" id="PTHR47506">
    <property type="entry name" value="TRANSCRIPTIONAL REGULATORY PROTEIN"/>
    <property type="match status" value="1"/>
</dbReference>
<dbReference type="PANTHER" id="PTHR47506:SF1">
    <property type="entry name" value="HTH-TYPE TRANSCRIPTIONAL REGULATOR YJDC"/>
    <property type="match status" value="1"/>
</dbReference>
<proteinExistence type="predicted"/>
<accession>A0A366LWD8</accession>
<dbReference type="InterPro" id="IPR036271">
    <property type="entry name" value="Tet_transcr_reg_TetR-rel_C_sf"/>
</dbReference>
<dbReference type="PROSITE" id="PS01081">
    <property type="entry name" value="HTH_TETR_1"/>
    <property type="match status" value="1"/>
</dbReference>
<dbReference type="PRINTS" id="PR00455">
    <property type="entry name" value="HTHTETR"/>
</dbReference>
<dbReference type="InterPro" id="IPR009057">
    <property type="entry name" value="Homeodomain-like_sf"/>
</dbReference>
<evidence type="ECO:0000259" key="5">
    <source>
        <dbReference type="PROSITE" id="PS50977"/>
    </source>
</evidence>
<dbReference type="OrthoDB" id="9805134at2"/>
<dbReference type="SUPFAM" id="SSF48498">
    <property type="entry name" value="Tetracyclin repressor-like, C-terminal domain"/>
    <property type="match status" value="1"/>
</dbReference>
<gene>
    <name evidence="6" type="ORF">DP939_23725</name>
</gene>